<dbReference type="InterPro" id="IPR018656">
    <property type="entry name" value="DUF2087"/>
</dbReference>
<evidence type="ECO:0000259" key="1">
    <source>
        <dbReference type="Pfam" id="PF09860"/>
    </source>
</evidence>
<evidence type="ECO:0000313" key="2">
    <source>
        <dbReference type="EMBL" id="ACM20404.1"/>
    </source>
</evidence>
<dbReference type="HOGENOM" id="CLU_146519_3_1_7"/>
<dbReference type="KEGG" id="geo:Geob_2049"/>
<sequence>MTAENQLVEESDTRFIKGYFREGPNGPLAFFPTKEKKRLAILRRLINRFDPQRTYTEKEVNEILAETFPDYAILRRNLVEYGFLDRYADGSCYWVKC</sequence>
<dbReference type="AlphaFoldDB" id="B9M8Q8"/>
<feature type="domain" description="DUF2087" evidence="1">
    <location>
        <begin position="28"/>
        <end position="95"/>
    </location>
</feature>
<evidence type="ECO:0000313" key="3">
    <source>
        <dbReference type="Proteomes" id="UP000007721"/>
    </source>
</evidence>
<dbReference type="eggNOG" id="COG3860">
    <property type="taxonomic scope" value="Bacteria"/>
</dbReference>
<keyword evidence="3" id="KW-1185">Reference proteome</keyword>
<proteinExistence type="predicted"/>
<organism evidence="2 3">
    <name type="scientific">Geotalea daltonii (strain DSM 22248 / JCM 15807 / FRC-32)</name>
    <name type="common">Geobacter daltonii</name>
    <dbReference type="NCBI Taxonomy" id="316067"/>
    <lineage>
        <taxon>Bacteria</taxon>
        <taxon>Pseudomonadati</taxon>
        <taxon>Thermodesulfobacteriota</taxon>
        <taxon>Desulfuromonadia</taxon>
        <taxon>Geobacterales</taxon>
        <taxon>Geobacteraceae</taxon>
        <taxon>Geotalea</taxon>
    </lineage>
</organism>
<dbReference type="STRING" id="316067.Geob_2049"/>
<dbReference type="Proteomes" id="UP000007721">
    <property type="component" value="Chromosome"/>
</dbReference>
<name>B9M8Q8_GEODF</name>
<gene>
    <name evidence="2" type="ordered locus">Geob_2049</name>
</gene>
<protein>
    <recommendedName>
        <fullName evidence="1">DUF2087 domain-containing protein</fullName>
    </recommendedName>
</protein>
<dbReference type="EMBL" id="CP001390">
    <property type="protein sequence ID" value="ACM20404.1"/>
    <property type="molecule type" value="Genomic_DNA"/>
</dbReference>
<accession>B9M8Q8</accession>
<dbReference type="Pfam" id="PF09860">
    <property type="entry name" value="DUF2087"/>
    <property type="match status" value="1"/>
</dbReference>
<reference evidence="2 3" key="1">
    <citation type="submission" date="2009-01" db="EMBL/GenBank/DDBJ databases">
        <title>Complete sequence of Geobacter sp. FRC-32.</title>
        <authorList>
            <consortium name="US DOE Joint Genome Institute"/>
            <person name="Lucas S."/>
            <person name="Copeland A."/>
            <person name="Lapidus A."/>
            <person name="Glavina del Rio T."/>
            <person name="Dalin E."/>
            <person name="Tice H."/>
            <person name="Bruce D."/>
            <person name="Goodwin L."/>
            <person name="Pitluck S."/>
            <person name="Saunders E."/>
            <person name="Brettin T."/>
            <person name="Detter J.C."/>
            <person name="Han C."/>
            <person name="Larimer F."/>
            <person name="Land M."/>
            <person name="Hauser L."/>
            <person name="Kyrpides N."/>
            <person name="Ovchinnikova G."/>
            <person name="Kostka J."/>
            <person name="Richardson P."/>
        </authorList>
    </citation>
    <scope>NUCLEOTIDE SEQUENCE [LARGE SCALE GENOMIC DNA]</scope>
    <source>
        <strain evidence="3">DSM 22248 / JCM 15807 / FRC-32</strain>
    </source>
</reference>